<evidence type="ECO:0000256" key="4">
    <source>
        <dbReference type="ARBA" id="ARBA00022475"/>
    </source>
</evidence>
<accession>A0A101KU93</accession>
<dbReference type="PANTHER" id="PTHR30614">
    <property type="entry name" value="MEMBRANE COMPONENT OF AMINO ACID ABC TRANSPORTER"/>
    <property type="match status" value="1"/>
</dbReference>
<dbReference type="GO" id="GO:0006865">
    <property type="term" value="P:amino acid transport"/>
    <property type="evidence" value="ECO:0007669"/>
    <property type="project" value="UniProtKB-KW"/>
</dbReference>
<name>A0A101KU93_RHILI</name>
<evidence type="ECO:0000256" key="5">
    <source>
        <dbReference type="ARBA" id="ARBA00022692"/>
    </source>
</evidence>
<keyword evidence="7 9" id="KW-1133">Transmembrane helix</keyword>
<sequence length="244" mass="26531">MTEPLLFSGILWLAILRGLQITFLLTILSMAFGFVLGTALALMRVYGSAVTSYLAATYVFVFRGIPLLILLYFLYYGAPQLTILRVTPLWTFVFSSAFATSVLAFSLSNAAYLAEAIRGGILTVKKGQVEAGFAIGLTTRKVISRITLPIAMRNCLSQIGNETIFTIKASAIASVVTVRDLLGQAQYVANIYSDNITPLLAAAVVYVVLVQIVEGLTRWAGKALTISPDQRTKTKNPNLFQPVH</sequence>
<evidence type="ECO:0000256" key="9">
    <source>
        <dbReference type="RuleBase" id="RU363032"/>
    </source>
</evidence>
<evidence type="ECO:0000256" key="6">
    <source>
        <dbReference type="ARBA" id="ARBA00022970"/>
    </source>
</evidence>
<dbReference type="InterPro" id="IPR035906">
    <property type="entry name" value="MetI-like_sf"/>
</dbReference>
<gene>
    <name evidence="11" type="ORF">AU467_18835</name>
</gene>
<organism evidence="11 12">
    <name type="scientific">Rhizobium loti</name>
    <name type="common">Mesorhizobium loti</name>
    <dbReference type="NCBI Taxonomy" id="381"/>
    <lineage>
        <taxon>Bacteria</taxon>
        <taxon>Pseudomonadati</taxon>
        <taxon>Pseudomonadota</taxon>
        <taxon>Alphaproteobacteria</taxon>
        <taxon>Hyphomicrobiales</taxon>
        <taxon>Phyllobacteriaceae</taxon>
        <taxon>Mesorhizobium</taxon>
    </lineage>
</organism>
<reference evidence="11 12" key="1">
    <citation type="submission" date="2015-12" db="EMBL/GenBank/DDBJ databases">
        <title>Draft genome sequence of Mesorhizobium sp. UFLA 01-765, a multitolerant efficient symbiont and plant-growth promoting strain isolated from Zn-mining soil using Leucaena leucocephala as a trap plant.</title>
        <authorList>
            <person name="Rangel W.M."/>
            <person name="Thijs S."/>
            <person name="Longatti S.M."/>
            <person name="Moreira F.M."/>
            <person name="Weyens N."/>
            <person name="Vangronsveld J."/>
            <person name="Van Hamme J.D."/>
            <person name="Bottos E.M."/>
            <person name="Rineau F."/>
        </authorList>
    </citation>
    <scope>NUCLEOTIDE SEQUENCE [LARGE SCALE GENOMIC DNA]</scope>
    <source>
        <strain evidence="11 12">UFLA 01-765</strain>
    </source>
</reference>
<dbReference type="Gene3D" id="1.10.3720.10">
    <property type="entry name" value="MetI-like"/>
    <property type="match status" value="1"/>
</dbReference>
<dbReference type="PROSITE" id="PS50928">
    <property type="entry name" value="ABC_TM1"/>
    <property type="match status" value="1"/>
</dbReference>
<dbReference type="CDD" id="cd06261">
    <property type="entry name" value="TM_PBP2"/>
    <property type="match status" value="1"/>
</dbReference>
<dbReference type="Pfam" id="PF00528">
    <property type="entry name" value="BPD_transp_1"/>
    <property type="match status" value="1"/>
</dbReference>
<keyword evidence="4" id="KW-1003">Cell membrane</keyword>
<comment type="similarity">
    <text evidence="2">Belongs to the binding-protein-dependent transport system permease family. HisMQ subfamily.</text>
</comment>
<evidence type="ECO:0000256" key="8">
    <source>
        <dbReference type="ARBA" id="ARBA00023136"/>
    </source>
</evidence>
<dbReference type="Proteomes" id="UP000053176">
    <property type="component" value="Unassembled WGS sequence"/>
</dbReference>
<feature type="transmembrane region" description="Helical" evidence="9">
    <location>
        <begin position="55"/>
        <end position="77"/>
    </location>
</feature>
<feature type="transmembrane region" description="Helical" evidence="9">
    <location>
        <begin position="89"/>
        <end position="112"/>
    </location>
</feature>
<comment type="caution">
    <text evidence="11">The sequence shown here is derived from an EMBL/GenBank/DDBJ whole genome shotgun (WGS) entry which is preliminary data.</text>
</comment>
<comment type="subcellular location">
    <subcellularLocation>
        <location evidence="1">Cell inner membrane</location>
        <topology evidence="1">Multi-pass membrane protein</topology>
    </subcellularLocation>
    <subcellularLocation>
        <location evidence="9">Cell membrane</location>
        <topology evidence="9">Multi-pass membrane protein</topology>
    </subcellularLocation>
</comment>
<feature type="domain" description="ABC transmembrane type-1" evidence="10">
    <location>
        <begin position="19"/>
        <end position="217"/>
    </location>
</feature>
<keyword evidence="6" id="KW-0029">Amino-acid transport</keyword>
<dbReference type="InterPro" id="IPR000515">
    <property type="entry name" value="MetI-like"/>
</dbReference>
<evidence type="ECO:0000313" key="12">
    <source>
        <dbReference type="Proteomes" id="UP000053176"/>
    </source>
</evidence>
<evidence type="ECO:0000256" key="2">
    <source>
        <dbReference type="ARBA" id="ARBA00010072"/>
    </source>
</evidence>
<evidence type="ECO:0000259" key="10">
    <source>
        <dbReference type="PROSITE" id="PS50928"/>
    </source>
</evidence>
<feature type="transmembrane region" description="Helical" evidence="9">
    <location>
        <begin position="20"/>
        <end position="43"/>
    </location>
</feature>
<dbReference type="PANTHER" id="PTHR30614:SF0">
    <property type="entry name" value="L-CYSTINE TRANSPORT SYSTEM PERMEASE PROTEIN TCYL"/>
    <property type="match status" value="1"/>
</dbReference>
<evidence type="ECO:0000313" key="11">
    <source>
        <dbReference type="EMBL" id="KUM27015.1"/>
    </source>
</evidence>
<keyword evidence="5 9" id="KW-0812">Transmembrane</keyword>
<evidence type="ECO:0000256" key="1">
    <source>
        <dbReference type="ARBA" id="ARBA00004429"/>
    </source>
</evidence>
<evidence type="ECO:0000256" key="3">
    <source>
        <dbReference type="ARBA" id="ARBA00022448"/>
    </source>
</evidence>
<dbReference type="SUPFAM" id="SSF161098">
    <property type="entry name" value="MetI-like"/>
    <property type="match status" value="1"/>
</dbReference>
<dbReference type="OrthoDB" id="9814550at2"/>
<dbReference type="NCBIfam" id="TIGR01726">
    <property type="entry name" value="HEQRo_perm_3TM"/>
    <property type="match status" value="1"/>
</dbReference>
<proteinExistence type="inferred from homology"/>
<protein>
    <recommendedName>
        <fullName evidence="10">ABC transmembrane type-1 domain-containing protein</fullName>
    </recommendedName>
</protein>
<evidence type="ECO:0000256" key="7">
    <source>
        <dbReference type="ARBA" id="ARBA00022989"/>
    </source>
</evidence>
<keyword evidence="8 9" id="KW-0472">Membrane</keyword>
<dbReference type="InterPro" id="IPR043429">
    <property type="entry name" value="ArtM/GltK/GlnP/TcyL/YhdX-like"/>
</dbReference>
<keyword evidence="3 9" id="KW-0813">Transport</keyword>
<dbReference type="GO" id="GO:0043190">
    <property type="term" value="C:ATP-binding cassette (ABC) transporter complex"/>
    <property type="evidence" value="ECO:0007669"/>
    <property type="project" value="InterPro"/>
</dbReference>
<dbReference type="InterPro" id="IPR010065">
    <property type="entry name" value="AA_ABC_transptr_permease_3TM"/>
</dbReference>
<dbReference type="EMBL" id="LPWA01000100">
    <property type="protein sequence ID" value="KUM27015.1"/>
    <property type="molecule type" value="Genomic_DNA"/>
</dbReference>
<dbReference type="AlphaFoldDB" id="A0A101KU93"/>
<dbReference type="GO" id="GO:0022857">
    <property type="term" value="F:transmembrane transporter activity"/>
    <property type="evidence" value="ECO:0007669"/>
    <property type="project" value="InterPro"/>
</dbReference>